<evidence type="ECO:0000313" key="10">
    <source>
        <dbReference type="EMBL" id="MBA0820247.1"/>
    </source>
</evidence>
<evidence type="ECO:0000256" key="3">
    <source>
        <dbReference type="ARBA" id="ARBA00022692"/>
    </source>
</evidence>
<comment type="caution">
    <text evidence="10">The sequence shown here is derived from an EMBL/GenBank/DDBJ whole genome shotgun (WGS) entry which is preliminary data.</text>
</comment>
<gene>
    <name evidence="10" type="ORF">Gohar_019668</name>
</gene>
<keyword evidence="3" id="KW-0812">Transmembrane</keyword>
<evidence type="ECO:0000256" key="5">
    <source>
        <dbReference type="ARBA" id="ARBA00022737"/>
    </source>
</evidence>
<keyword evidence="5" id="KW-0677">Repeat</keyword>
<keyword evidence="11" id="KW-1185">Reference proteome</keyword>
<name>A0A7J9IDT4_9ROSI</name>
<evidence type="ECO:0000256" key="6">
    <source>
        <dbReference type="ARBA" id="ARBA00022989"/>
    </source>
</evidence>
<accession>A0A7J9IDT4</accession>
<evidence type="ECO:0000313" key="11">
    <source>
        <dbReference type="Proteomes" id="UP000593560"/>
    </source>
</evidence>
<evidence type="ECO:0000256" key="9">
    <source>
        <dbReference type="ARBA" id="ARBA00023180"/>
    </source>
</evidence>
<dbReference type="Proteomes" id="UP000593560">
    <property type="component" value="Unassembled WGS sequence"/>
</dbReference>
<evidence type="ECO:0008006" key="12">
    <source>
        <dbReference type="Google" id="ProtNLM"/>
    </source>
</evidence>
<comment type="subcellular location">
    <subcellularLocation>
        <location evidence="1">Membrane</location>
        <topology evidence="1">Single-pass membrane protein</topology>
    </subcellularLocation>
</comment>
<reference evidence="10 11" key="1">
    <citation type="journal article" date="2019" name="Genome Biol. Evol.">
        <title>Insights into the evolution of the New World diploid cottons (Gossypium, subgenus Houzingenia) based on genome sequencing.</title>
        <authorList>
            <person name="Grover C.E."/>
            <person name="Arick M.A. 2nd"/>
            <person name="Thrash A."/>
            <person name="Conover J.L."/>
            <person name="Sanders W.S."/>
            <person name="Peterson D.G."/>
            <person name="Frelichowski J.E."/>
            <person name="Scheffler J.A."/>
            <person name="Scheffler B.E."/>
            <person name="Wendel J.F."/>
        </authorList>
    </citation>
    <scope>NUCLEOTIDE SEQUENCE [LARGE SCALE GENOMIC DNA]</scope>
    <source>
        <strain evidence="10">0</strain>
        <tissue evidence="10">Leaf</tissue>
    </source>
</reference>
<keyword evidence="8" id="KW-0675">Receptor</keyword>
<dbReference type="GO" id="GO:0016020">
    <property type="term" value="C:membrane"/>
    <property type="evidence" value="ECO:0007669"/>
    <property type="project" value="UniProtKB-SubCell"/>
</dbReference>
<dbReference type="OrthoDB" id="989710at2759"/>
<evidence type="ECO:0000256" key="7">
    <source>
        <dbReference type="ARBA" id="ARBA00023136"/>
    </source>
</evidence>
<dbReference type="Gene3D" id="3.30.200.20">
    <property type="entry name" value="Phosphorylase Kinase, domain 1"/>
    <property type="match status" value="1"/>
</dbReference>
<keyword evidence="6" id="KW-1133">Transmembrane helix</keyword>
<evidence type="ECO:0000256" key="8">
    <source>
        <dbReference type="ARBA" id="ARBA00023170"/>
    </source>
</evidence>
<dbReference type="PANTHER" id="PTHR47986:SF10">
    <property type="entry name" value="RECEPTOR-LIKE KINASE TMK4"/>
    <property type="match status" value="1"/>
</dbReference>
<evidence type="ECO:0000256" key="2">
    <source>
        <dbReference type="ARBA" id="ARBA00022614"/>
    </source>
</evidence>
<feature type="non-terminal residue" evidence="10">
    <location>
        <position position="1"/>
    </location>
</feature>
<keyword evidence="2" id="KW-0433">Leucine-rich repeat</keyword>
<sequence length="122" mass="13474">LPNLEVLDVSNNNLSGIIPTFAPSVKLITSGNNLLIPSRTGNTSDFPPEARKRSENEFNKDESCLELFSHNMLGKSQNGVKSQELQLLDFGELATAINNFHPTNMLGKGGFRLLYKGKLQDR</sequence>
<evidence type="ECO:0000256" key="1">
    <source>
        <dbReference type="ARBA" id="ARBA00004167"/>
    </source>
</evidence>
<dbReference type="AlphaFoldDB" id="A0A7J9IDT4"/>
<protein>
    <recommendedName>
        <fullName evidence="12">Protein kinase domain-containing protein</fullName>
    </recommendedName>
</protein>
<proteinExistence type="predicted"/>
<keyword evidence="7" id="KW-0472">Membrane</keyword>
<dbReference type="EMBL" id="JABFAD010333878">
    <property type="protein sequence ID" value="MBA0820247.1"/>
    <property type="molecule type" value="Genomic_DNA"/>
</dbReference>
<keyword evidence="9" id="KW-0325">Glycoprotein</keyword>
<dbReference type="PANTHER" id="PTHR47986">
    <property type="entry name" value="OSJNBA0070M12.3 PROTEIN"/>
    <property type="match status" value="1"/>
</dbReference>
<evidence type="ECO:0000256" key="4">
    <source>
        <dbReference type="ARBA" id="ARBA00022729"/>
    </source>
</evidence>
<dbReference type="InterPro" id="IPR052422">
    <property type="entry name" value="Auxin_Ser/Thr_Kinase"/>
</dbReference>
<organism evidence="10 11">
    <name type="scientific">Gossypium harknessii</name>
    <dbReference type="NCBI Taxonomy" id="34285"/>
    <lineage>
        <taxon>Eukaryota</taxon>
        <taxon>Viridiplantae</taxon>
        <taxon>Streptophyta</taxon>
        <taxon>Embryophyta</taxon>
        <taxon>Tracheophyta</taxon>
        <taxon>Spermatophyta</taxon>
        <taxon>Magnoliopsida</taxon>
        <taxon>eudicotyledons</taxon>
        <taxon>Gunneridae</taxon>
        <taxon>Pentapetalae</taxon>
        <taxon>rosids</taxon>
        <taxon>malvids</taxon>
        <taxon>Malvales</taxon>
        <taxon>Malvaceae</taxon>
        <taxon>Malvoideae</taxon>
        <taxon>Gossypium</taxon>
    </lineage>
</organism>
<keyword evidence="4" id="KW-0732">Signal</keyword>